<dbReference type="OrthoDB" id="6511916at2759"/>
<evidence type="ECO:0000313" key="2">
    <source>
        <dbReference type="EMBL" id="RWS21926.1"/>
    </source>
</evidence>
<sequence length="603" mass="70129">MINFVKQELRSYLPYLLYLFNKGEPVACLIVIVGVTASVALLRQEHSTLGFTFFAATVCTLIYWKKRCDRLLTKRIVDRLMQQKNPFLSEELMLDAQEARNILLGQVIRSNWHKNVIQYLWPNYLSNLMQQEMDRVYKSYTHDKYKTNLDKVITFNRFEINQDFAPSISDITIVEDATRKDEIVISAYVKFYGNIRFSLATLTRPLILRDVYFREEARIILRPLQSNSPFVGGFAFSLCDKPVMDYNFDAEFKRLFKDDEDFFTFQDFLVSRVSGNFVAPQKIYIKFSEDDSLETTQKLNFPIPLAVVYVQVLEAENLTKTSTDYNPIGYLQIGNFRVKCDPKNKVHSPLFDKAYWTVVHDCYEQCDFEIISRSHKSDLALGNIKFTLKNIAFDVRGKSEQDFNFNGRDFWFPLGVSQGMVHMKLTLFLLSENMDVCRKTQEHLRGYDTDKYKFPVALISVFIKDFEKSSKDKQRRTVAEQKENVRFKVWIRFDEKDHYSTAVDAVKGLYVWDQGFHIFTSLNPFDTKKDLRFTLCESVRVNHMEEVVEVAVGKLVFNAGSLFTGHLTLWKPPPNANAEFGRLGIVVATRFVEANTAIIGRLC</sequence>
<name>A0A443S317_9ACAR</name>
<dbReference type="STRING" id="299467.A0A443S317"/>
<keyword evidence="1" id="KW-1133">Transmembrane helix</keyword>
<organism evidence="2 3">
    <name type="scientific">Leptotrombidium deliense</name>
    <dbReference type="NCBI Taxonomy" id="299467"/>
    <lineage>
        <taxon>Eukaryota</taxon>
        <taxon>Metazoa</taxon>
        <taxon>Ecdysozoa</taxon>
        <taxon>Arthropoda</taxon>
        <taxon>Chelicerata</taxon>
        <taxon>Arachnida</taxon>
        <taxon>Acari</taxon>
        <taxon>Acariformes</taxon>
        <taxon>Trombidiformes</taxon>
        <taxon>Prostigmata</taxon>
        <taxon>Anystina</taxon>
        <taxon>Parasitengona</taxon>
        <taxon>Trombiculoidea</taxon>
        <taxon>Trombiculidae</taxon>
        <taxon>Leptotrombidium</taxon>
    </lineage>
</organism>
<dbReference type="Gene3D" id="2.60.40.150">
    <property type="entry name" value="C2 domain"/>
    <property type="match status" value="1"/>
</dbReference>
<dbReference type="CDD" id="cd21670">
    <property type="entry name" value="SMP_ESyt"/>
    <property type="match status" value="1"/>
</dbReference>
<protein>
    <submittedName>
        <fullName evidence="2">Extended synaptotagmin-3-like protein</fullName>
    </submittedName>
</protein>
<dbReference type="InterPro" id="IPR051634">
    <property type="entry name" value="Extended_Synaptotagmin"/>
</dbReference>
<dbReference type="Proteomes" id="UP000288716">
    <property type="component" value="Unassembled WGS sequence"/>
</dbReference>
<keyword evidence="1" id="KW-0812">Transmembrane</keyword>
<reference evidence="2 3" key="1">
    <citation type="journal article" date="2018" name="Gigascience">
        <title>Genomes of trombidid mites reveal novel predicted allergens and laterally-transferred genes associated with secondary metabolism.</title>
        <authorList>
            <person name="Dong X."/>
            <person name="Chaisiri K."/>
            <person name="Xia D."/>
            <person name="Armstrong S.D."/>
            <person name="Fang Y."/>
            <person name="Donnelly M.J."/>
            <person name="Kadowaki T."/>
            <person name="McGarry J.W."/>
            <person name="Darby A.C."/>
            <person name="Makepeace B.L."/>
        </authorList>
    </citation>
    <scope>NUCLEOTIDE SEQUENCE [LARGE SCALE GENOMIC DNA]</scope>
    <source>
        <strain evidence="2">UoL-UT</strain>
    </source>
</reference>
<keyword evidence="3" id="KW-1185">Reference proteome</keyword>
<feature type="non-terminal residue" evidence="2">
    <location>
        <position position="603"/>
    </location>
</feature>
<proteinExistence type="predicted"/>
<accession>A0A443S317</accession>
<comment type="caution">
    <text evidence="2">The sequence shown here is derived from an EMBL/GenBank/DDBJ whole genome shotgun (WGS) entry which is preliminary data.</text>
</comment>
<dbReference type="EMBL" id="NCKV01010335">
    <property type="protein sequence ID" value="RWS21926.1"/>
    <property type="molecule type" value="Genomic_DNA"/>
</dbReference>
<evidence type="ECO:0000313" key="3">
    <source>
        <dbReference type="Proteomes" id="UP000288716"/>
    </source>
</evidence>
<feature type="transmembrane region" description="Helical" evidence="1">
    <location>
        <begin position="47"/>
        <end position="64"/>
    </location>
</feature>
<evidence type="ECO:0000256" key="1">
    <source>
        <dbReference type="SAM" id="Phobius"/>
    </source>
</evidence>
<dbReference type="PANTHER" id="PTHR45761:SF1">
    <property type="entry name" value="EXTENDED SYNAPTOTAGMIN-LIKE PROTEIN 2, ISOFORM C"/>
    <property type="match status" value="1"/>
</dbReference>
<dbReference type="VEuPathDB" id="VectorBase:LDEU010114"/>
<dbReference type="AlphaFoldDB" id="A0A443S317"/>
<dbReference type="PANTHER" id="PTHR45761">
    <property type="entry name" value="EXTENDED SYNAPTOTAGMIN-LIKE PROTEIN 2, ISOFORM C"/>
    <property type="match status" value="1"/>
</dbReference>
<dbReference type="SUPFAM" id="SSF49562">
    <property type="entry name" value="C2 domain (Calcium/lipid-binding domain, CaLB)"/>
    <property type="match status" value="1"/>
</dbReference>
<dbReference type="InterPro" id="IPR035892">
    <property type="entry name" value="C2_domain_sf"/>
</dbReference>
<gene>
    <name evidence="2" type="ORF">B4U80_11741</name>
</gene>
<feature type="transmembrane region" description="Helical" evidence="1">
    <location>
        <begin position="12"/>
        <end position="41"/>
    </location>
</feature>
<keyword evidence="1" id="KW-0472">Membrane</keyword>